<dbReference type="AlphaFoldDB" id="A0A914MNZ7"/>
<evidence type="ECO:0000313" key="3">
    <source>
        <dbReference type="WBParaSite" id="Minc3s02100g28274"/>
    </source>
</evidence>
<protein>
    <submittedName>
        <fullName evidence="3">Candidate secreted effector</fullName>
    </submittedName>
</protein>
<organism evidence="2 3">
    <name type="scientific">Meloidogyne incognita</name>
    <name type="common">Southern root-knot nematode worm</name>
    <name type="synonym">Oxyuris incognita</name>
    <dbReference type="NCBI Taxonomy" id="6306"/>
    <lineage>
        <taxon>Eukaryota</taxon>
        <taxon>Metazoa</taxon>
        <taxon>Ecdysozoa</taxon>
        <taxon>Nematoda</taxon>
        <taxon>Chromadorea</taxon>
        <taxon>Rhabditida</taxon>
        <taxon>Tylenchina</taxon>
        <taxon>Tylenchomorpha</taxon>
        <taxon>Tylenchoidea</taxon>
        <taxon>Meloidogynidae</taxon>
        <taxon>Meloidogyninae</taxon>
        <taxon>Meloidogyne</taxon>
        <taxon>Meloidogyne incognita group</taxon>
    </lineage>
</organism>
<evidence type="ECO:0000313" key="2">
    <source>
        <dbReference type="Proteomes" id="UP000887563"/>
    </source>
</evidence>
<accession>A0A914MNZ7</accession>
<feature type="transmembrane region" description="Helical" evidence="1">
    <location>
        <begin position="54"/>
        <end position="75"/>
    </location>
</feature>
<keyword evidence="2" id="KW-1185">Reference proteome</keyword>
<evidence type="ECO:0000256" key="1">
    <source>
        <dbReference type="SAM" id="Phobius"/>
    </source>
</evidence>
<dbReference type="Proteomes" id="UP000887563">
    <property type="component" value="Unplaced"/>
</dbReference>
<proteinExistence type="predicted"/>
<name>A0A914MNZ7_MELIC</name>
<reference evidence="3" key="1">
    <citation type="submission" date="2022-11" db="UniProtKB">
        <authorList>
            <consortium name="WormBaseParasite"/>
        </authorList>
    </citation>
    <scope>IDENTIFICATION</scope>
</reference>
<keyword evidence="1" id="KW-1133">Transmembrane helix</keyword>
<keyword evidence="1" id="KW-0812">Transmembrane</keyword>
<keyword evidence="1" id="KW-0472">Membrane</keyword>
<sequence length="103" mass="12237">MLFNNRSGNFIFFYKSRFSTTFHCFSTSTINIHLLKCVKFLFTTRNHLINNFIIRNFIFVVIIIFCLNNFFQYFLSFCTSGTLIEFSCLNNFLINVQFETCSS</sequence>
<dbReference type="WBParaSite" id="Minc3s02100g28274">
    <property type="protein sequence ID" value="Minc3s02100g28274"/>
    <property type="gene ID" value="Minc3s02100g28274"/>
</dbReference>